<name>A0A6J5NR51_9CAUD</name>
<sequence>MTDNSKKISELPTAANVASTDRILVLRDPSGTPSVRTVNVNIFCANITISNSVPANSSANGIAGTIRFDSSYIYVCVSNNTWKRSTLSTW</sequence>
<protein>
    <submittedName>
        <fullName evidence="1">Uncharacterized protein</fullName>
    </submittedName>
</protein>
<dbReference type="EMBL" id="LR796734">
    <property type="protein sequence ID" value="CAB4162240.1"/>
    <property type="molecule type" value="Genomic_DNA"/>
</dbReference>
<gene>
    <name evidence="1" type="ORF">UFOVP787_23</name>
</gene>
<accession>A0A6J5NR51</accession>
<evidence type="ECO:0000313" key="1">
    <source>
        <dbReference type="EMBL" id="CAB4162240.1"/>
    </source>
</evidence>
<organism evidence="1">
    <name type="scientific">uncultured Caudovirales phage</name>
    <dbReference type="NCBI Taxonomy" id="2100421"/>
    <lineage>
        <taxon>Viruses</taxon>
        <taxon>Duplodnaviria</taxon>
        <taxon>Heunggongvirae</taxon>
        <taxon>Uroviricota</taxon>
        <taxon>Caudoviricetes</taxon>
        <taxon>Peduoviridae</taxon>
        <taxon>Maltschvirus</taxon>
        <taxon>Maltschvirus maltsch</taxon>
    </lineage>
</organism>
<reference evidence="1" key="1">
    <citation type="submission" date="2020-04" db="EMBL/GenBank/DDBJ databases">
        <authorList>
            <person name="Chiriac C."/>
            <person name="Salcher M."/>
            <person name="Ghai R."/>
            <person name="Kavagutti S V."/>
        </authorList>
    </citation>
    <scope>NUCLEOTIDE SEQUENCE</scope>
</reference>
<proteinExistence type="predicted"/>